<evidence type="ECO:0000256" key="2">
    <source>
        <dbReference type="ARBA" id="ARBA00007317"/>
    </source>
</evidence>
<dbReference type="GO" id="GO:0016407">
    <property type="term" value="F:acetyltransferase activity"/>
    <property type="evidence" value="ECO:0007669"/>
    <property type="project" value="TreeGrafter"/>
</dbReference>
<dbReference type="GO" id="GO:0005737">
    <property type="term" value="C:cytoplasm"/>
    <property type="evidence" value="ECO:0007669"/>
    <property type="project" value="TreeGrafter"/>
</dbReference>
<evidence type="ECO:0000256" key="7">
    <source>
        <dbReference type="SAM" id="MobiDB-lite"/>
    </source>
</evidence>
<dbReference type="Gene3D" id="3.30.559.10">
    <property type="entry name" value="Chloramphenicol acetyltransferase-like domain"/>
    <property type="match status" value="1"/>
</dbReference>
<dbReference type="InterPro" id="IPR001078">
    <property type="entry name" value="2-oxoacid_DH_actylTfrase"/>
</dbReference>
<dbReference type="InterPro" id="IPR000089">
    <property type="entry name" value="Biotin_lipoyl"/>
</dbReference>
<comment type="caution">
    <text evidence="10">The sequence shown here is derived from an EMBL/GenBank/DDBJ whole genome shotgun (WGS) entry which is preliminary data.</text>
</comment>
<dbReference type="GO" id="GO:0031405">
    <property type="term" value="F:lipoic acid binding"/>
    <property type="evidence" value="ECO:0007669"/>
    <property type="project" value="TreeGrafter"/>
</dbReference>
<dbReference type="PROSITE" id="PS00189">
    <property type="entry name" value="LIPOYL"/>
    <property type="match status" value="1"/>
</dbReference>
<keyword evidence="3 6" id="KW-0808">Transferase</keyword>
<evidence type="ECO:0000313" key="10">
    <source>
        <dbReference type="EMBL" id="RVW03094.1"/>
    </source>
</evidence>
<dbReference type="EMBL" id="RKLO01000003">
    <property type="protein sequence ID" value="RVW03094.1"/>
    <property type="molecule type" value="Genomic_DNA"/>
</dbReference>
<dbReference type="Pfam" id="PF02817">
    <property type="entry name" value="E3_binding"/>
    <property type="match status" value="1"/>
</dbReference>
<feature type="region of interest" description="Disordered" evidence="7">
    <location>
        <begin position="94"/>
        <end position="152"/>
    </location>
</feature>
<dbReference type="InterPro" id="IPR036625">
    <property type="entry name" value="E3-bd_dom_sf"/>
</dbReference>
<evidence type="ECO:0000259" key="8">
    <source>
        <dbReference type="PROSITE" id="PS50968"/>
    </source>
</evidence>
<keyword evidence="11" id="KW-1185">Reference proteome</keyword>
<dbReference type="SUPFAM" id="SSF52777">
    <property type="entry name" value="CoA-dependent acyltransferases"/>
    <property type="match status" value="1"/>
</dbReference>
<dbReference type="PANTHER" id="PTHR43178">
    <property type="entry name" value="DIHYDROLIPOAMIDE ACETYLTRANSFERASE COMPONENT OF PYRUVATE DEHYDROGENASE COMPLEX"/>
    <property type="match status" value="1"/>
</dbReference>
<name>A0A438AWK1_9NOCA</name>
<dbReference type="Proteomes" id="UP000283479">
    <property type="component" value="Unassembled WGS sequence"/>
</dbReference>
<dbReference type="PANTHER" id="PTHR43178:SF5">
    <property type="entry name" value="LIPOAMIDE ACYLTRANSFERASE COMPONENT OF BRANCHED-CHAIN ALPHA-KETO ACID DEHYDROGENASE COMPLEX, MITOCHONDRIAL"/>
    <property type="match status" value="1"/>
</dbReference>
<dbReference type="PROSITE" id="PS51826">
    <property type="entry name" value="PSBD"/>
    <property type="match status" value="1"/>
</dbReference>
<dbReference type="CDD" id="cd06849">
    <property type="entry name" value="lipoyl_domain"/>
    <property type="match status" value="1"/>
</dbReference>
<dbReference type="PROSITE" id="PS50968">
    <property type="entry name" value="BIOTINYL_LIPOYL"/>
    <property type="match status" value="1"/>
</dbReference>
<dbReference type="Gene3D" id="4.10.320.10">
    <property type="entry name" value="E3-binding domain"/>
    <property type="match status" value="1"/>
</dbReference>
<feature type="domain" description="Peripheral subunit-binding (PSBD)" evidence="9">
    <location>
        <begin position="151"/>
        <end position="188"/>
    </location>
</feature>
<dbReference type="InterPro" id="IPR004167">
    <property type="entry name" value="PSBD"/>
</dbReference>
<dbReference type="OrthoDB" id="9805770at2"/>
<gene>
    <name evidence="10" type="ORF">EGT50_07840</name>
</gene>
<dbReference type="SUPFAM" id="SSF47005">
    <property type="entry name" value="Peripheral subunit-binding domain of 2-oxo acid dehydrogenase complex"/>
    <property type="match status" value="1"/>
</dbReference>
<evidence type="ECO:0000256" key="3">
    <source>
        <dbReference type="ARBA" id="ARBA00022679"/>
    </source>
</evidence>
<dbReference type="EC" id="2.3.1.-" evidence="6"/>
<dbReference type="InterPro" id="IPR050743">
    <property type="entry name" value="2-oxoacid_DH_E2_comp"/>
</dbReference>
<dbReference type="Pfam" id="PF00198">
    <property type="entry name" value="2-oxoacid_dh"/>
    <property type="match status" value="1"/>
</dbReference>
<organism evidence="10 11">
    <name type="scientific">Rhodococcus xishaensis</name>
    <dbReference type="NCBI Taxonomy" id="2487364"/>
    <lineage>
        <taxon>Bacteria</taxon>
        <taxon>Bacillati</taxon>
        <taxon>Actinomycetota</taxon>
        <taxon>Actinomycetes</taxon>
        <taxon>Mycobacteriales</taxon>
        <taxon>Nocardiaceae</taxon>
        <taxon>Rhodococcus</taxon>
    </lineage>
</organism>
<dbReference type="FunFam" id="3.30.559.10:FF:000007">
    <property type="entry name" value="Dihydrolipoamide acetyltransferase component of pyruvate dehydrogenase complex"/>
    <property type="match status" value="1"/>
</dbReference>
<proteinExistence type="inferred from homology"/>
<accession>A0A438AWK1</accession>
<feature type="domain" description="Lipoyl-binding" evidence="8">
    <location>
        <begin position="4"/>
        <end position="79"/>
    </location>
</feature>
<sequence length="434" mass="45737">MTRVEEYRLPDLGEGLTEAEVLSWAVAVGDTVELNQVIGEVETAKAVVELPSPFAGVVRELLAQPGDTVPVGAGLIRIEATATDGEIEGTAADGEVEATESDGEQKTSAVLVGYGPSGSATSRRRRRTQSPPKQSPPKQSRQQPSRARPALAVPAARRLARELGVDLSTVNGTGRDGAITVDDVTRARGGPEPVAAPAEGERETRTPIRSVRRQTASATVASAFTAPHVTEFLTVDATETVQVLHRLRASPLFNGLHLTPLTLVAKALLLTLREHPSLNSTWAEDTQEIVTKHYVNLGIATATDRGLMVPNIKDADQLTLPDLCRAIGELVDTARAGNATPTDLTGGTITITNVGMYGVDTGTPILNPGEAAILALGAINRRPWVVGDDIVARDVTTLSVTVDHRLVDGEQASEFLSDLGAMLADPVPALLAQL</sequence>
<dbReference type="AlphaFoldDB" id="A0A438AWK1"/>
<dbReference type="SUPFAM" id="SSF51230">
    <property type="entry name" value="Single hybrid motif"/>
    <property type="match status" value="1"/>
</dbReference>
<evidence type="ECO:0000256" key="6">
    <source>
        <dbReference type="RuleBase" id="RU003423"/>
    </source>
</evidence>
<evidence type="ECO:0000256" key="1">
    <source>
        <dbReference type="ARBA" id="ARBA00001938"/>
    </source>
</evidence>
<dbReference type="InterPro" id="IPR003016">
    <property type="entry name" value="2-oxoA_DH_lipoyl-BS"/>
</dbReference>
<dbReference type="Gene3D" id="2.40.50.100">
    <property type="match status" value="1"/>
</dbReference>
<feature type="region of interest" description="Disordered" evidence="7">
    <location>
        <begin position="176"/>
        <end position="206"/>
    </location>
</feature>
<dbReference type="InterPro" id="IPR023213">
    <property type="entry name" value="CAT-like_dom_sf"/>
</dbReference>
<evidence type="ECO:0000259" key="9">
    <source>
        <dbReference type="PROSITE" id="PS51826"/>
    </source>
</evidence>
<dbReference type="Pfam" id="PF00364">
    <property type="entry name" value="Biotin_lipoyl"/>
    <property type="match status" value="1"/>
</dbReference>
<comment type="cofactor">
    <cofactor evidence="1 6">
        <name>(R)-lipoate</name>
        <dbReference type="ChEBI" id="CHEBI:83088"/>
    </cofactor>
</comment>
<evidence type="ECO:0000313" key="11">
    <source>
        <dbReference type="Proteomes" id="UP000283479"/>
    </source>
</evidence>
<comment type="similarity">
    <text evidence="2 6">Belongs to the 2-oxoacid dehydrogenase family.</text>
</comment>
<evidence type="ECO:0000256" key="5">
    <source>
        <dbReference type="ARBA" id="ARBA00023315"/>
    </source>
</evidence>
<feature type="compositionally biased region" description="Low complexity" evidence="7">
    <location>
        <begin position="129"/>
        <end position="152"/>
    </location>
</feature>
<keyword evidence="4 6" id="KW-0450">Lipoyl</keyword>
<dbReference type="RefSeq" id="WP_127952531.1">
    <property type="nucleotide sequence ID" value="NZ_RKLO01000003.1"/>
</dbReference>
<evidence type="ECO:0000256" key="4">
    <source>
        <dbReference type="ARBA" id="ARBA00022823"/>
    </source>
</evidence>
<reference evidence="10 11" key="1">
    <citation type="submission" date="2018-11" db="EMBL/GenBank/DDBJ databases">
        <title>Rhodococcus spongicola sp. nov. and Rhodococcus xishaensis sp. nov. from marine sponges.</title>
        <authorList>
            <person name="Li L."/>
            <person name="Lin H.W."/>
        </authorList>
    </citation>
    <scope>NUCLEOTIDE SEQUENCE [LARGE SCALE GENOMIC DNA]</scope>
    <source>
        <strain evidence="10 11">LHW51113</strain>
    </source>
</reference>
<dbReference type="InterPro" id="IPR011053">
    <property type="entry name" value="Single_hybrid_motif"/>
</dbReference>
<protein>
    <recommendedName>
        <fullName evidence="6">Dihydrolipoamide acetyltransferase component of pyruvate dehydrogenase complex</fullName>
        <ecNumber evidence="6">2.3.1.-</ecNumber>
    </recommendedName>
</protein>
<keyword evidence="5 6" id="KW-0012">Acyltransferase</keyword>